<sequence length="258" mass="29419">MEIIFGLLFFVICLSSLIISFLAIIKIASNDFKESKLKWILISMIAIVGPILWLTIGRKLIIDNEQYKIDGTKSKVSVSTHYTKLFKKIGIALKILFLLSLSLILYGYVARQFNIYFFWESKAIGFGLLLITIAKFIMDDISARRENKMHLISFYLILGILCLSIFIKVLFAFIIPNSEAYASATKLLKTDLNLINQIGEINSISYFAKGNLETRTDENGTTGSADLFLLIKGEKKYVEKNVLMSKKPEEKWEIIEMK</sequence>
<dbReference type="RefSeq" id="WP_138930903.1">
    <property type="nucleotide sequence ID" value="NZ_SWMU01000001.1"/>
</dbReference>
<feature type="transmembrane region" description="Helical" evidence="1">
    <location>
        <begin position="150"/>
        <end position="175"/>
    </location>
</feature>
<feature type="transmembrane region" description="Helical" evidence="1">
    <location>
        <begin position="7"/>
        <end position="25"/>
    </location>
</feature>
<proteinExistence type="predicted"/>
<keyword evidence="1" id="KW-1133">Transmembrane helix</keyword>
<dbReference type="Proteomes" id="UP000306552">
    <property type="component" value="Unassembled WGS sequence"/>
</dbReference>
<dbReference type="AlphaFoldDB" id="A0A4U5TSC0"/>
<organism evidence="2 3">
    <name type="scientific">Mesohalobacter halotolerans</name>
    <dbReference type="NCBI Taxonomy" id="1883405"/>
    <lineage>
        <taxon>Bacteria</taxon>
        <taxon>Pseudomonadati</taxon>
        <taxon>Bacteroidota</taxon>
        <taxon>Flavobacteriia</taxon>
        <taxon>Flavobacteriales</taxon>
        <taxon>Flavobacteriaceae</taxon>
        <taxon>Mesohalobacter</taxon>
    </lineage>
</organism>
<keyword evidence="1" id="KW-0812">Transmembrane</keyword>
<keyword evidence="1" id="KW-0472">Membrane</keyword>
<feature type="transmembrane region" description="Helical" evidence="1">
    <location>
        <begin position="91"/>
        <end position="109"/>
    </location>
</feature>
<evidence type="ECO:0000313" key="2">
    <source>
        <dbReference type="EMBL" id="TKS57200.1"/>
    </source>
</evidence>
<feature type="transmembrane region" description="Helical" evidence="1">
    <location>
        <begin position="37"/>
        <end position="56"/>
    </location>
</feature>
<protein>
    <submittedName>
        <fullName evidence="2">Uncharacterized protein</fullName>
    </submittedName>
</protein>
<evidence type="ECO:0000256" key="1">
    <source>
        <dbReference type="SAM" id="Phobius"/>
    </source>
</evidence>
<name>A0A4U5TSC0_9FLAO</name>
<accession>A0A4U5TSC0</accession>
<evidence type="ECO:0000313" key="3">
    <source>
        <dbReference type="Proteomes" id="UP000306552"/>
    </source>
</evidence>
<dbReference type="OrthoDB" id="1452467at2"/>
<keyword evidence="3" id="KW-1185">Reference proteome</keyword>
<dbReference type="EMBL" id="SWMU01000001">
    <property type="protein sequence ID" value="TKS57200.1"/>
    <property type="molecule type" value="Genomic_DNA"/>
</dbReference>
<comment type="caution">
    <text evidence="2">The sequence shown here is derived from an EMBL/GenBank/DDBJ whole genome shotgun (WGS) entry which is preliminary data.</text>
</comment>
<feature type="transmembrane region" description="Helical" evidence="1">
    <location>
        <begin position="115"/>
        <end position="138"/>
    </location>
</feature>
<reference evidence="2 3" key="1">
    <citation type="submission" date="2019-04" db="EMBL/GenBank/DDBJ databases">
        <title>Psychroflexus halotolerans sp. nov., isolated from a marine solar saltern.</title>
        <authorList>
            <person name="Feng X."/>
        </authorList>
    </citation>
    <scope>NUCLEOTIDE SEQUENCE [LARGE SCALE GENOMIC DNA]</scope>
    <source>
        <strain evidence="2 3">WDS2C27</strain>
    </source>
</reference>
<gene>
    <name evidence="2" type="ORF">FCN74_01925</name>
</gene>